<evidence type="ECO:0000256" key="2">
    <source>
        <dbReference type="ARBA" id="ARBA00005528"/>
    </source>
</evidence>
<evidence type="ECO:0000313" key="16">
    <source>
        <dbReference type="Proteomes" id="UP000602050"/>
    </source>
</evidence>
<sequence length="257" mass="29044">MQRYFIMHPLKEKKVNIIGEDVHHIIRVMRFKKGDKIICNDPEGNASICVITNITKDMVEAEAVEPLLENREMPVRVTIAQGLPKGDKLDLIIQKGTELGACGFIPVQMERSVVQWDAKKSAKKLARLQKIAKEASEQCHRNKIPEIYQMMNLKQLVETSEAFDVKLFAYEEEAKVNVYSSLGDILMHVNLEDKVLLCIGPEGGFSEKEVNELKESGFLPVRLGPRILRAETAPIYALSAISYHFEELHNKGVRSDG</sequence>
<keyword evidence="5 12" id="KW-0963">Cytoplasm</keyword>
<evidence type="ECO:0000256" key="8">
    <source>
        <dbReference type="ARBA" id="ARBA00022679"/>
    </source>
</evidence>
<evidence type="ECO:0000256" key="7">
    <source>
        <dbReference type="ARBA" id="ARBA00022603"/>
    </source>
</evidence>
<name>A0A8J2ZPR5_9BACI</name>
<protein>
    <recommendedName>
        <fullName evidence="4 12">Ribosomal RNA small subunit methyltransferase E</fullName>
        <ecNumber evidence="3 12">2.1.1.193</ecNumber>
    </recommendedName>
</protein>
<evidence type="ECO:0000256" key="9">
    <source>
        <dbReference type="ARBA" id="ARBA00022691"/>
    </source>
</evidence>
<evidence type="ECO:0000256" key="4">
    <source>
        <dbReference type="ARBA" id="ARBA00013673"/>
    </source>
</evidence>
<dbReference type="GO" id="GO:0070042">
    <property type="term" value="F:rRNA (uridine-N3-)-methyltransferase activity"/>
    <property type="evidence" value="ECO:0007669"/>
    <property type="project" value="TreeGrafter"/>
</dbReference>
<dbReference type="InterPro" id="IPR006700">
    <property type="entry name" value="RsmE"/>
</dbReference>
<evidence type="ECO:0000313" key="15">
    <source>
        <dbReference type="EMBL" id="GGH68245.1"/>
    </source>
</evidence>
<keyword evidence="9 12" id="KW-0949">S-adenosyl-L-methionine</keyword>
<feature type="domain" description="Ribosomal RNA small subunit methyltransferase E PUA-like" evidence="14">
    <location>
        <begin position="19"/>
        <end position="62"/>
    </location>
</feature>
<comment type="catalytic activity">
    <reaction evidence="11 12">
        <text>uridine(1498) in 16S rRNA + S-adenosyl-L-methionine = N(3)-methyluridine(1498) in 16S rRNA + S-adenosyl-L-homocysteine + H(+)</text>
        <dbReference type="Rhea" id="RHEA:42920"/>
        <dbReference type="Rhea" id="RHEA-COMP:10283"/>
        <dbReference type="Rhea" id="RHEA-COMP:10284"/>
        <dbReference type="ChEBI" id="CHEBI:15378"/>
        <dbReference type="ChEBI" id="CHEBI:57856"/>
        <dbReference type="ChEBI" id="CHEBI:59789"/>
        <dbReference type="ChEBI" id="CHEBI:65315"/>
        <dbReference type="ChEBI" id="CHEBI:74502"/>
        <dbReference type="EC" id="2.1.1.193"/>
    </reaction>
</comment>
<keyword evidence="8 12" id="KW-0808">Transferase</keyword>
<dbReference type="CDD" id="cd18084">
    <property type="entry name" value="RsmE-like"/>
    <property type="match status" value="1"/>
</dbReference>
<dbReference type="InterPro" id="IPR015947">
    <property type="entry name" value="PUA-like_sf"/>
</dbReference>
<dbReference type="Proteomes" id="UP000602050">
    <property type="component" value="Unassembled WGS sequence"/>
</dbReference>
<dbReference type="AlphaFoldDB" id="A0A8J2ZPR5"/>
<dbReference type="GO" id="GO:0070475">
    <property type="term" value="P:rRNA base methylation"/>
    <property type="evidence" value="ECO:0007669"/>
    <property type="project" value="TreeGrafter"/>
</dbReference>
<feature type="domain" description="Ribosomal RNA small subunit methyltransferase E methyltransferase" evidence="13">
    <location>
        <begin position="72"/>
        <end position="242"/>
    </location>
</feature>
<keyword evidence="16" id="KW-1185">Reference proteome</keyword>
<dbReference type="SUPFAM" id="SSF88697">
    <property type="entry name" value="PUA domain-like"/>
    <property type="match status" value="1"/>
</dbReference>
<comment type="similarity">
    <text evidence="2 12">Belongs to the RNA methyltransferase RsmE family.</text>
</comment>
<evidence type="ECO:0000256" key="10">
    <source>
        <dbReference type="ARBA" id="ARBA00025699"/>
    </source>
</evidence>
<dbReference type="NCBIfam" id="NF008691">
    <property type="entry name" value="PRK11713.1-4"/>
    <property type="match status" value="1"/>
</dbReference>
<dbReference type="PIRSF" id="PIRSF015601">
    <property type="entry name" value="MTase_slr0722"/>
    <property type="match status" value="1"/>
</dbReference>
<evidence type="ECO:0000256" key="6">
    <source>
        <dbReference type="ARBA" id="ARBA00022552"/>
    </source>
</evidence>
<dbReference type="Pfam" id="PF20260">
    <property type="entry name" value="PUA_4"/>
    <property type="match status" value="1"/>
</dbReference>
<evidence type="ECO:0000256" key="12">
    <source>
        <dbReference type="PIRNR" id="PIRNR015601"/>
    </source>
</evidence>
<evidence type="ECO:0000256" key="3">
    <source>
        <dbReference type="ARBA" id="ARBA00012328"/>
    </source>
</evidence>
<dbReference type="SUPFAM" id="SSF75217">
    <property type="entry name" value="alpha/beta knot"/>
    <property type="match status" value="1"/>
</dbReference>
<evidence type="ECO:0000256" key="5">
    <source>
        <dbReference type="ARBA" id="ARBA00022490"/>
    </source>
</evidence>
<dbReference type="PANTHER" id="PTHR30027:SF3">
    <property type="entry name" value="16S RRNA (URACIL(1498)-N(3))-METHYLTRANSFERASE"/>
    <property type="match status" value="1"/>
</dbReference>
<dbReference type="PANTHER" id="PTHR30027">
    <property type="entry name" value="RIBOSOMAL RNA SMALL SUBUNIT METHYLTRANSFERASE E"/>
    <property type="match status" value="1"/>
</dbReference>
<evidence type="ECO:0000259" key="14">
    <source>
        <dbReference type="Pfam" id="PF20260"/>
    </source>
</evidence>
<proteinExistence type="inferred from homology"/>
<comment type="subcellular location">
    <subcellularLocation>
        <location evidence="1 12">Cytoplasm</location>
    </subcellularLocation>
</comment>
<evidence type="ECO:0000259" key="13">
    <source>
        <dbReference type="Pfam" id="PF04452"/>
    </source>
</evidence>
<dbReference type="Gene3D" id="3.40.1280.10">
    <property type="match status" value="1"/>
</dbReference>
<comment type="caution">
    <text evidence="15">The sequence shown here is derived from an EMBL/GenBank/DDBJ whole genome shotgun (WGS) entry which is preliminary data.</text>
</comment>
<reference evidence="15" key="2">
    <citation type="submission" date="2020-09" db="EMBL/GenBank/DDBJ databases">
        <authorList>
            <person name="Sun Q."/>
            <person name="Zhou Y."/>
        </authorList>
    </citation>
    <scope>NUCLEOTIDE SEQUENCE</scope>
    <source>
        <strain evidence="15">CGMCC 1.12360</strain>
    </source>
</reference>
<dbReference type="EMBL" id="BMEV01000002">
    <property type="protein sequence ID" value="GGH68245.1"/>
    <property type="molecule type" value="Genomic_DNA"/>
</dbReference>
<dbReference type="Pfam" id="PF04452">
    <property type="entry name" value="Methyltrans_RNA"/>
    <property type="match status" value="1"/>
</dbReference>
<evidence type="ECO:0000256" key="1">
    <source>
        <dbReference type="ARBA" id="ARBA00004496"/>
    </source>
</evidence>
<dbReference type="InterPro" id="IPR029026">
    <property type="entry name" value="tRNA_m1G_MTases_N"/>
</dbReference>
<dbReference type="Gene3D" id="2.40.240.20">
    <property type="entry name" value="Hypothetical PUA domain-like, domain 1"/>
    <property type="match status" value="1"/>
</dbReference>
<dbReference type="InterPro" id="IPR046887">
    <property type="entry name" value="RsmE_PUA-like"/>
</dbReference>
<dbReference type="GO" id="GO:0005737">
    <property type="term" value="C:cytoplasm"/>
    <property type="evidence" value="ECO:0007669"/>
    <property type="project" value="UniProtKB-SubCell"/>
</dbReference>
<keyword evidence="7 12" id="KW-0489">Methyltransferase</keyword>
<dbReference type="InterPro" id="IPR029028">
    <property type="entry name" value="Alpha/beta_knot_MTases"/>
</dbReference>
<dbReference type="EC" id="2.1.1.193" evidence="3 12"/>
<organism evidence="15 16">
    <name type="scientific">Compostibacillus humi</name>
    <dbReference type="NCBI Taxonomy" id="1245525"/>
    <lineage>
        <taxon>Bacteria</taxon>
        <taxon>Bacillati</taxon>
        <taxon>Bacillota</taxon>
        <taxon>Bacilli</taxon>
        <taxon>Bacillales</taxon>
        <taxon>Bacillaceae</taxon>
        <taxon>Compostibacillus</taxon>
    </lineage>
</organism>
<dbReference type="NCBIfam" id="NF008692">
    <property type="entry name" value="PRK11713.1-5"/>
    <property type="match status" value="1"/>
</dbReference>
<dbReference type="InterPro" id="IPR046886">
    <property type="entry name" value="RsmE_MTase_dom"/>
</dbReference>
<accession>A0A8J2ZPR5</accession>
<dbReference type="NCBIfam" id="TIGR00046">
    <property type="entry name" value="RsmE family RNA methyltransferase"/>
    <property type="match status" value="1"/>
</dbReference>
<evidence type="ECO:0000256" key="11">
    <source>
        <dbReference type="ARBA" id="ARBA00047944"/>
    </source>
</evidence>
<keyword evidence="6 12" id="KW-0698">rRNA processing</keyword>
<reference evidence="15" key="1">
    <citation type="journal article" date="2014" name="Int. J. Syst. Evol. Microbiol.">
        <title>Complete genome sequence of Corynebacterium casei LMG S-19264T (=DSM 44701T), isolated from a smear-ripened cheese.</title>
        <authorList>
            <consortium name="US DOE Joint Genome Institute (JGI-PGF)"/>
            <person name="Walter F."/>
            <person name="Albersmeier A."/>
            <person name="Kalinowski J."/>
            <person name="Ruckert C."/>
        </authorList>
    </citation>
    <scope>NUCLEOTIDE SEQUENCE</scope>
    <source>
        <strain evidence="15">CGMCC 1.12360</strain>
    </source>
</reference>
<dbReference type="RefSeq" id="WP_188390406.1">
    <property type="nucleotide sequence ID" value="NZ_BMEV01000002.1"/>
</dbReference>
<gene>
    <name evidence="15" type="ORF">GCM10010978_01030</name>
</gene>
<comment type="function">
    <text evidence="10 12">Specifically methylates the N3 position of the uracil ring of uridine 1498 (m3U1498) in 16S rRNA. Acts on the fully assembled 30S ribosomal subunit.</text>
</comment>